<dbReference type="EMBL" id="KN823141">
    <property type="protein sequence ID" value="KIO21327.1"/>
    <property type="molecule type" value="Genomic_DNA"/>
</dbReference>
<keyword evidence="4" id="KW-1185">Reference proteome</keyword>
<dbReference type="SMART" id="SM00028">
    <property type="entry name" value="TPR"/>
    <property type="match status" value="9"/>
</dbReference>
<proteinExistence type="predicted"/>
<sequence length="732" mass="81599">MFEPLTRIPQRERLDSLPHLRVSFDAISFTSSTSTRGGNAKVIQATVRTEAGNEDIVAVKKLNYPEGMDIRKFSNEFVHEVETLAGLSHENVVRLIGFAEDLEHGEAWIVLPWQPNGNVSEFLATGEWKIPERISLIQDTFEGLTYLHSRKPPICHGDLKSLNILVNSSYRAMITDFGSARGLDELADRVVQEDRDLATTEYPTKEGATIQVRATGNHLTLTGPAWSLRWASPEILSGATPSLPSDIWSAGWICWEIMTNQVPFPELNSEGGIVWTVIQGKVPSVHEAQLSQIIRLCSLMMDCWKFDPKDRPSIGHCRNEVAWMPSAPPSGANAPSYKLLLEIGELHISQGRYEEATSRFQQALAAAQSASGSQAIAKALFALGKSYYLQTKYSEAEESFAQAQHIYTRIGDDQGLARALQGLGDLYYVQTKYSETEECLVQARQIYTRTGDGQGQANALEGLGKLYRSQAKYSEAEESFGQAQQIYSGTGDDQGRAHALRGLGNVYYLQTKFSDAEECLIQARQIYTRIGDDRGQAHALRALGNLYHAQTKYREAEECLVQARQISTRIGDDLSWANALRGLGNLYYIQTRYREAEQCLVQAQQIYAHTGDDQGRASALKALGDIYSSQTNYSVAEDFYIQAQEIYIRIGNDQGRANALLGLGHLYCLQTKYPEAEESFVQAQQIFSRTGDGLGWANALQRARRHLLLSNQILRGPRLLYPSAADLHSHWP</sequence>
<protein>
    <recommendedName>
        <fullName evidence="2">Protein kinase domain-containing protein</fullName>
    </recommendedName>
</protein>
<dbReference type="OrthoDB" id="20872at2759"/>
<dbReference type="PANTHER" id="PTHR10098">
    <property type="entry name" value="RAPSYN-RELATED"/>
    <property type="match status" value="1"/>
</dbReference>
<feature type="repeat" description="TPR" evidence="1">
    <location>
        <begin position="337"/>
        <end position="370"/>
    </location>
</feature>
<evidence type="ECO:0000259" key="2">
    <source>
        <dbReference type="PROSITE" id="PS50011"/>
    </source>
</evidence>
<name>A0A0C3LIX8_9AGAM</name>
<accession>A0A0C3LIX8</accession>
<feature type="repeat" description="TPR" evidence="1">
    <location>
        <begin position="377"/>
        <end position="410"/>
    </location>
</feature>
<dbReference type="Proteomes" id="UP000054248">
    <property type="component" value="Unassembled WGS sequence"/>
</dbReference>
<dbReference type="GO" id="GO:0004672">
    <property type="term" value="F:protein kinase activity"/>
    <property type="evidence" value="ECO:0007669"/>
    <property type="project" value="InterPro"/>
</dbReference>
<dbReference type="InterPro" id="IPR011009">
    <property type="entry name" value="Kinase-like_dom_sf"/>
</dbReference>
<dbReference type="HOGENOM" id="CLU_000288_7_37_1"/>
<evidence type="ECO:0000313" key="3">
    <source>
        <dbReference type="EMBL" id="KIO21327.1"/>
    </source>
</evidence>
<dbReference type="PROSITE" id="PS50011">
    <property type="entry name" value="PROTEIN_KINASE_DOM"/>
    <property type="match status" value="1"/>
</dbReference>
<feature type="repeat" description="TPR" evidence="1">
    <location>
        <begin position="457"/>
        <end position="490"/>
    </location>
</feature>
<dbReference type="Gene3D" id="1.10.510.10">
    <property type="entry name" value="Transferase(Phosphotransferase) domain 1"/>
    <property type="match status" value="1"/>
</dbReference>
<dbReference type="SUPFAM" id="SSF56112">
    <property type="entry name" value="Protein kinase-like (PK-like)"/>
    <property type="match status" value="1"/>
</dbReference>
<reference evidence="3 4" key="1">
    <citation type="submission" date="2014-04" db="EMBL/GenBank/DDBJ databases">
        <authorList>
            <consortium name="DOE Joint Genome Institute"/>
            <person name="Kuo A."/>
            <person name="Girlanda M."/>
            <person name="Perotto S."/>
            <person name="Kohler A."/>
            <person name="Nagy L.G."/>
            <person name="Floudas D."/>
            <person name="Copeland A."/>
            <person name="Barry K.W."/>
            <person name="Cichocki N."/>
            <person name="Veneault-Fourrey C."/>
            <person name="LaButti K."/>
            <person name="Lindquist E.A."/>
            <person name="Lipzen A."/>
            <person name="Lundell T."/>
            <person name="Morin E."/>
            <person name="Murat C."/>
            <person name="Sun H."/>
            <person name="Tunlid A."/>
            <person name="Henrissat B."/>
            <person name="Grigoriev I.V."/>
            <person name="Hibbett D.S."/>
            <person name="Martin F."/>
            <person name="Nordberg H.P."/>
            <person name="Cantor M.N."/>
            <person name="Hua S.X."/>
        </authorList>
    </citation>
    <scope>NUCLEOTIDE SEQUENCE [LARGE SCALE GENOMIC DNA]</scope>
    <source>
        <strain evidence="3 4">MUT 4182</strain>
    </source>
</reference>
<dbReference type="PROSITE" id="PS00108">
    <property type="entry name" value="PROTEIN_KINASE_ST"/>
    <property type="match status" value="1"/>
</dbReference>
<dbReference type="SUPFAM" id="SSF48452">
    <property type="entry name" value="TPR-like"/>
    <property type="match status" value="2"/>
</dbReference>
<feature type="domain" description="Protein kinase" evidence="2">
    <location>
        <begin position="28"/>
        <end position="324"/>
    </location>
</feature>
<evidence type="ECO:0000313" key="4">
    <source>
        <dbReference type="Proteomes" id="UP000054248"/>
    </source>
</evidence>
<dbReference type="InterPro" id="IPR019734">
    <property type="entry name" value="TPR_rpt"/>
</dbReference>
<dbReference type="GO" id="GO:0005524">
    <property type="term" value="F:ATP binding"/>
    <property type="evidence" value="ECO:0007669"/>
    <property type="project" value="InterPro"/>
</dbReference>
<dbReference type="PANTHER" id="PTHR10098:SF108">
    <property type="entry name" value="TETRATRICOPEPTIDE REPEAT PROTEIN 28"/>
    <property type="match status" value="1"/>
</dbReference>
<gene>
    <name evidence="3" type="ORF">M407DRAFT_29045</name>
</gene>
<dbReference type="AlphaFoldDB" id="A0A0C3LIX8"/>
<dbReference type="Pfam" id="PF13424">
    <property type="entry name" value="TPR_12"/>
    <property type="match status" value="4"/>
</dbReference>
<dbReference type="InterPro" id="IPR008271">
    <property type="entry name" value="Ser/Thr_kinase_AS"/>
</dbReference>
<dbReference type="SMART" id="SM00220">
    <property type="entry name" value="S_TKc"/>
    <property type="match status" value="1"/>
</dbReference>
<dbReference type="PROSITE" id="PS50005">
    <property type="entry name" value="TPR"/>
    <property type="match status" value="3"/>
</dbReference>
<dbReference type="InterPro" id="IPR011990">
    <property type="entry name" value="TPR-like_helical_dom_sf"/>
</dbReference>
<dbReference type="InterPro" id="IPR000719">
    <property type="entry name" value="Prot_kinase_dom"/>
</dbReference>
<keyword evidence="1" id="KW-0802">TPR repeat</keyword>
<dbReference type="Pfam" id="PF00069">
    <property type="entry name" value="Pkinase"/>
    <property type="match status" value="1"/>
</dbReference>
<evidence type="ECO:0000256" key="1">
    <source>
        <dbReference type="PROSITE-ProRule" id="PRU00339"/>
    </source>
</evidence>
<dbReference type="STRING" id="1051891.A0A0C3LIX8"/>
<reference evidence="4" key="2">
    <citation type="submission" date="2015-01" db="EMBL/GenBank/DDBJ databases">
        <title>Evolutionary Origins and Diversification of the Mycorrhizal Mutualists.</title>
        <authorList>
            <consortium name="DOE Joint Genome Institute"/>
            <consortium name="Mycorrhizal Genomics Consortium"/>
            <person name="Kohler A."/>
            <person name="Kuo A."/>
            <person name="Nagy L.G."/>
            <person name="Floudas D."/>
            <person name="Copeland A."/>
            <person name="Barry K.W."/>
            <person name="Cichocki N."/>
            <person name="Veneault-Fourrey C."/>
            <person name="LaButti K."/>
            <person name="Lindquist E.A."/>
            <person name="Lipzen A."/>
            <person name="Lundell T."/>
            <person name="Morin E."/>
            <person name="Murat C."/>
            <person name="Riley R."/>
            <person name="Ohm R."/>
            <person name="Sun H."/>
            <person name="Tunlid A."/>
            <person name="Henrissat B."/>
            <person name="Grigoriev I.V."/>
            <person name="Hibbett D.S."/>
            <person name="Martin F."/>
        </authorList>
    </citation>
    <scope>NUCLEOTIDE SEQUENCE [LARGE SCALE GENOMIC DNA]</scope>
    <source>
        <strain evidence="4">MUT 4182</strain>
    </source>
</reference>
<dbReference type="Gene3D" id="1.25.40.10">
    <property type="entry name" value="Tetratricopeptide repeat domain"/>
    <property type="match status" value="3"/>
</dbReference>
<organism evidence="3 4">
    <name type="scientific">Tulasnella calospora MUT 4182</name>
    <dbReference type="NCBI Taxonomy" id="1051891"/>
    <lineage>
        <taxon>Eukaryota</taxon>
        <taxon>Fungi</taxon>
        <taxon>Dikarya</taxon>
        <taxon>Basidiomycota</taxon>
        <taxon>Agaricomycotina</taxon>
        <taxon>Agaricomycetes</taxon>
        <taxon>Cantharellales</taxon>
        <taxon>Tulasnellaceae</taxon>
        <taxon>Tulasnella</taxon>
    </lineage>
</organism>